<dbReference type="GO" id="GO:0031267">
    <property type="term" value="F:small GTPase binding"/>
    <property type="evidence" value="ECO:0007669"/>
    <property type="project" value="TreeGrafter"/>
</dbReference>
<name>Q22N99_TETTS</name>
<dbReference type="GO" id="GO:0005634">
    <property type="term" value="C:nucleus"/>
    <property type="evidence" value="ECO:0007669"/>
    <property type="project" value="TreeGrafter"/>
</dbReference>
<keyword evidence="1" id="KW-0418">Kinase</keyword>
<keyword evidence="1" id="KW-0808">Transferase</keyword>
<dbReference type="GeneID" id="7844161"/>
<dbReference type="RefSeq" id="XP_001007131.3">
    <property type="nucleotide sequence ID" value="XM_001007131.3"/>
</dbReference>
<reference evidence="2" key="1">
    <citation type="journal article" date="2006" name="PLoS Biol.">
        <title>Macronuclear genome sequence of the ciliate Tetrahymena thermophila, a model eukaryote.</title>
        <authorList>
            <person name="Eisen J.A."/>
            <person name="Coyne R.S."/>
            <person name="Wu M."/>
            <person name="Wu D."/>
            <person name="Thiagarajan M."/>
            <person name="Wortman J.R."/>
            <person name="Badger J.H."/>
            <person name="Ren Q."/>
            <person name="Amedeo P."/>
            <person name="Jones K.M."/>
            <person name="Tallon L.J."/>
            <person name="Delcher A.L."/>
            <person name="Salzberg S.L."/>
            <person name="Silva J.C."/>
            <person name="Haas B.J."/>
            <person name="Majoros W.H."/>
            <person name="Farzad M."/>
            <person name="Carlton J.M."/>
            <person name="Smith R.K. Jr."/>
            <person name="Garg J."/>
            <person name="Pearlman R.E."/>
            <person name="Karrer K.M."/>
            <person name="Sun L."/>
            <person name="Manning G."/>
            <person name="Elde N.C."/>
            <person name="Turkewitz A.P."/>
            <person name="Asai D.J."/>
            <person name="Wilkes D.E."/>
            <person name="Wang Y."/>
            <person name="Cai H."/>
            <person name="Collins K."/>
            <person name="Stewart B.A."/>
            <person name="Lee S.R."/>
            <person name="Wilamowska K."/>
            <person name="Weinberg Z."/>
            <person name="Ruzzo W.L."/>
            <person name="Wloga D."/>
            <person name="Gaertig J."/>
            <person name="Frankel J."/>
            <person name="Tsao C.-C."/>
            <person name="Gorovsky M.A."/>
            <person name="Keeling P.J."/>
            <person name="Waller R.F."/>
            <person name="Patron N.J."/>
            <person name="Cherry J.M."/>
            <person name="Stover N.A."/>
            <person name="Krieger C.J."/>
            <person name="del Toro C."/>
            <person name="Ryder H.F."/>
            <person name="Williamson S.C."/>
            <person name="Barbeau R.A."/>
            <person name="Hamilton E.P."/>
            <person name="Orias E."/>
        </authorList>
    </citation>
    <scope>NUCLEOTIDE SEQUENCE [LARGE SCALE GENOMIC DNA]</scope>
    <source>
        <strain evidence="2">SB210</strain>
    </source>
</reference>
<dbReference type="PANTHER" id="PTHR24113:SF15">
    <property type="entry name" value="NACHT DOMAIN-CONTAINING PROTEIN"/>
    <property type="match status" value="1"/>
</dbReference>
<sequence length="620" mass="71361">MISQQNSGPNRFNLVYDYIDERDLSLLEPVVKCIPTLSSFELRFHNYSRIGKKGTQKISEALSISQKMNSFKLYLNKLRIGNEAIVNLSQGISNCLNLQSIVLNLHDNMMNCLSFQKLCEQIAKCEQLKALDLDVSQNYILSNEQSSQALQIIFTMIPNLKFLSLNLSNNQLETNNKTPCLFIYLYKCINLEYLCLNLEKTGIIQEEVYQIGHSIQEIKILKDIQLQFQKQYCYYNPIASSEINNLMSSSFSKVADGINSYSCYFDQQCTLRMQKSFIDISFFCNSQREGMVRNFSIPQNIFVFYQQEKQSFDQNPTNQLSPLPLLSFYLKNQLKLFICQSQNYREDTDLSELINTINKLENLISLELRTTQPKLYVLKLYLFLYNKYKNSFFFPLELCSKNKNVWQLKKDQSIALVVLIQNYRFNDQKVKIFGLPFSILNNAQENISKIYILLVLFLSSSLQSHEDLLIHLRSNKIGDTGAQKLGSALQKCTKLKHLQLFLQYNEISKIGAQILGEGLATCSFLTKLIFYFSYNTVESQGAISLGQSLAKCANLKTLTFWIQCNEIDGQGALDFGSALANCANLQILVLNINGNNTQKEDRKKLIFKLKKMKRLVKLSF</sequence>
<dbReference type="GO" id="GO:0006913">
    <property type="term" value="P:nucleocytoplasmic transport"/>
    <property type="evidence" value="ECO:0007669"/>
    <property type="project" value="TreeGrafter"/>
</dbReference>
<dbReference type="GO" id="GO:0005829">
    <property type="term" value="C:cytosol"/>
    <property type="evidence" value="ECO:0007669"/>
    <property type="project" value="TreeGrafter"/>
</dbReference>
<dbReference type="OrthoDB" id="418974at2759"/>
<organism evidence="1 2">
    <name type="scientific">Tetrahymena thermophila (strain SB210)</name>
    <dbReference type="NCBI Taxonomy" id="312017"/>
    <lineage>
        <taxon>Eukaryota</taxon>
        <taxon>Sar</taxon>
        <taxon>Alveolata</taxon>
        <taxon>Ciliophora</taxon>
        <taxon>Intramacronucleata</taxon>
        <taxon>Oligohymenophorea</taxon>
        <taxon>Hymenostomatida</taxon>
        <taxon>Tetrahymenina</taxon>
        <taxon>Tetrahymenidae</taxon>
        <taxon>Tetrahymena</taxon>
    </lineage>
</organism>
<dbReference type="HOGENOM" id="CLU_565639_0_0_1"/>
<dbReference type="GO" id="GO:0016301">
    <property type="term" value="F:kinase activity"/>
    <property type="evidence" value="ECO:0007669"/>
    <property type="project" value="UniProtKB-KW"/>
</dbReference>
<gene>
    <name evidence="1" type="ORF">TTHERM_00209400</name>
</gene>
<proteinExistence type="predicted"/>
<dbReference type="PANTHER" id="PTHR24113">
    <property type="entry name" value="RAN GTPASE-ACTIVATING PROTEIN 1"/>
    <property type="match status" value="1"/>
</dbReference>
<protein>
    <submittedName>
        <fullName evidence="1">Kinase domain protein</fullName>
    </submittedName>
</protein>
<keyword evidence="2" id="KW-1185">Reference proteome</keyword>
<dbReference type="InParanoid" id="Q22N99"/>
<accession>Q22N99</accession>
<dbReference type="EMBL" id="GG662857">
    <property type="protein sequence ID" value="EAR86886.3"/>
    <property type="molecule type" value="Genomic_DNA"/>
</dbReference>
<dbReference type="GO" id="GO:0048471">
    <property type="term" value="C:perinuclear region of cytoplasm"/>
    <property type="evidence" value="ECO:0007669"/>
    <property type="project" value="TreeGrafter"/>
</dbReference>
<dbReference type="Proteomes" id="UP000009168">
    <property type="component" value="Unassembled WGS sequence"/>
</dbReference>
<dbReference type="SUPFAM" id="SSF52047">
    <property type="entry name" value="RNI-like"/>
    <property type="match status" value="2"/>
</dbReference>
<dbReference type="GO" id="GO:0005096">
    <property type="term" value="F:GTPase activator activity"/>
    <property type="evidence" value="ECO:0007669"/>
    <property type="project" value="InterPro"/>
</dbReference>
<dbReference type="InterPro" id="IPR027038">
    <property type="entry name" value="RanGap"/>
</dbReference>
<dbReference type="Gene3D" id="3.80.10.10">
    <property type="entry name" value="Ribonuclease Inhibitor"/>
    <property type="match status" value="3"/>
</dbReference>
<dbReference type="KEGG" id="tet:TTHERM_00209400"/>
<dbReference type="InterPro" id="IPR032675">
    <property type="entry name" value="LRR_dom_sf"/>
</dbReference>
<dbReference type="AlphaFoldDB" id="Q22N99"/>
<evidence type="ECO:0000313" key="1">
    <source>
        <dbReference type="EMBL" id="EAR86886.3"/>
    </source>
</evidence>
<evidence type="ECO:0000313" key="2">
    <source>
        <dbReference type="Proteomes" id="UP000009168"/>
    </source>
</evidence>